<dbReference type="Proteomes" id="UP000823405">
    <property type="component" value="Unassembled WGS sequence"/>
</dbReference>
<dbReference type="CDD" id="cd02440">
    <property type="entry name" value="AdoMet_MTases"/>
    <property type="match status" value="1"/>
</dbReference>
<evidence type="ECO:0000256" key="1">
    <source>
        <dbReference type="ARBA" id="ARBA00004408"/>
    </source>
</evidence>
<dbReference type="GO" id="GO:0005730">
    <property type="term" value="C:nucleolus"/>
    <property type="evidence" value="ECO:0007669"/>
    <property type="project" value="UniProtKB-SubCell"/>
</dbReference>
<keyword evidence="6" id="KW-0597">Phosphoprotein</keyword>
<evidence type="ECO:0000256" key="23">
    <source>
        <dbReference type="SAM" id="MobiDB-lite"/>
    </source>
</evidence>
<feature type="region of interest" description="Disordered" evidence="23">
    <location>
        <begin position="555"/>
        <end position="583"/>
    </location>
</feature>
<dbReference type="Gene3D" id="3.40.50.150">
    <property type="entry name" value="Vaccinia Virus protein VP39"/>
    <property type="match status" value="1"/>
</dbReference>
<comment type="catalytic activity">
    <reaction evidence="14">
        <text>a 5'-end (N(2),N(7)-dimethyl 5'-triphosphoguanosine)-ribonucleoside in snoRNA + S-adenosyl-L-methionine = a 5'-end (N(2),N(2),N(7)-trimethyl 5'-triphosphoguanosine)-ribonucleoside in snoRNA + S-adenosyl-L-homocysteine + H(+)</text>
        <dbReference type="Rhea" id="RHEA:78507"/>
        <dbReference type="Rhea" id="RHEA-COMP:19088"/>
        <dbReference type="Rhea" id="RHEA-COMP:19090"/>
        <dbReference type="ChEBI" id="CHEBI:15378"/>
        <dbReference type="ChEBI" id="CHEBI:57856"/>
        <dbReference type="ChEBI" id="CHEBI:59789"/>
        <dbReference type="ChEBI" id="CHEBI:167623"/>
        <dbReference type="ChEBI" id="CHEBI:172880"/>
    </reaction>
    <physiologicalReaction direction="left-to-right" evidence="14">
        <dbReference type="Rhea" id="RHEA:78508"/>
    </physiologicalReaction>
</comment>
<reference evidence="24" key="1">
    <citation type="journal article" date="2020" name="Fungal Divers.">
        <title>Resolving the Mortierellaceae phylogeny through synthesis of multi-gene phylogenetics and phylogenomics.</title>
        <authorList>
            <person name="Vandepol N."/>
            <person name="Liber J."/>
            <person name="Desiro A."/>
            <person name="Na H."/>
            <person name="Kennedy M."/>
            <person name="Barry K."/>
            <person name="Grigoriev I.V."/>
            <person name="Miller A.N."/>
            <person name="O'Donnell K."/>
            <person name="Stajich J.E."/>
            <person name="Bonito G."/>
        </authorList>
    </citation>
    <scope>NUCLEOTIDE SEQUENCE</scope>
    <source>
        <strain evidence="24">NVP60</strain>
    </source>
</reference>
<comment type="catalytic activity">
    <reaction evidence="15">
        <text>a 5'-end (N(7)-methyl 5'-triphosphoguanosine)-ribonucleoside in snoRNA + S-adenosyl-L-methionine = a 5'-end (N(2),N(7)-dimethyl 5'-triphosphoguanosine)-ribonucleoside in snoRNA + S-adenosyl-L-homocysteine + H(+)</text>
        <dbReference type="Rhea" id="RHEA:78475"/>
        <dbReference type="Rhea" id="RHEA-COMP:19086"/>
        <dbReference type="Rhea" id="RHEA-COMP:19088"/>
        <dbReference type="ChEBI" id="CHEBI:15378"/>
        <dbReference type="ChEBI" id="CHEBI:57856"/>
        <dbReference type="ChEBI" id="CHEBI:59789"/>
        <dbReference type="ChEBI" id="CHEBI:156461"/>
        <dbReference type="ChEBI" id="CHEBI:172880"/>
    </reaction>
    <physiologicalReaction direction="left-to-right" evidence="15">
        <dbReference type="Rhea" id="RHEA:78476"/>
    </physiologicalReaction>
</comment>
<evidence type="ECO:0000256" key="14">
    <source>
        <dbReference type="ARBA" id="ARBA00047418"/>
    </source>
</evidence>
<evidence type="ECO:0000256" key="21">
    <source>
        <dbReference type="ARBA" id="ARBA00079339"/>
    </source>
</evidence>
<comment type="caution">
    <text evidence="24">The sequence shown here is derived from an EMBL/GenBank/DDBJ whole genome shotgun (WGS) entry which is preliminary data.</text>
</comment>
<feature type="compositionally biased region" description="Polar residues" evidence="23">
    <location>
        <begin position="346"/>
        <end position="358"/>
    </location>
</feature>
<dbReference type="EMBL" id="JAAAIN010000231">
    <property type="protein sequence ID" value="KAG0317670.1"/>
    <property type="molecule type" value="Genomic_DNA"/>
</dbReference>
<keyword evidence="10" id="KW-0805">Transcription regulation</keyword>
<feature type="compositionally biased region" description="Low complexity" evidence="23">
    <location>
        <begin position="33"/>
        <end position="46"/>
    </location>
</feature>
<feature type="compositionally biased region" description="Basic residues" evidence="23">
    <location>
        <begin position="61"/>
        <end position="70"/>
    </location>
</feature>
<dbReference type="Pfam" id="PF09445">
    <property type="entry name" value="Methyltransf_15"/>
    <property type="match status" value="1"/>
</dbReference>
<dbReference type="OrthoDB" id="194443at2759"/>
<evidence type="ECO:0000256" key="22">
    <source>
        <dbReference type="ARBA" id="ARBA00081504"/>
    </source>
</evidence>
<evidence type="ECO:0000256" key="19">
    <source>
        <dbReference type="ARBA" id="ARBA00057179"/>
    </source>
</evidence>
<dbReference type="PANTHER" id="PTHR14741">
    <property type="entry name" value="S-ADENOSYLMETHIONINE-DEPENDENT METHYLTRANSFERASE RELATED"/>
    <property type="match status" value="1"/>
</dbReference>
<feature type="compositionally biased region" description="Acidic residues" evidence="23">
    <location>
        <begin position="565"/>
        <end position="583"/>
    </location>
</feature>
<accession>A0A9P6RFN4</accession>
<keyword evidence="11" id="KW-0804">Transcription</keyword>
<dbReference type="GO" id="GO:0015030">
    <property type="term" value="C:Cajal body"/>
    <property type="evidence" value="ECO:0007669"/>
    <property type="project" value="UniProtKB-SubCell"/>
</dbReference>
<feature type="compositionally biased region" description="Polar residues" evidence="23">
    <location>
        <begin position="196"/>
        <end position="207"/>
    </location>
</feature>
<feature type="region of interest" description="Disordered" evidence="23">
    <location>
        <begin position="180"/>
        <end position="363"/>
    </location>
</feature>
<comment type="function">
    <text evidence="19">Catalyzes the 2 serial methylation steps for the conversion of the 7-monomethylguanosine (m(7)G) caps of snRNAs and snoRNAs to a 2,2,7-trimethylguanosine (m(2,2,7)G) cap structure. The enzyme is specific for guanine, and N7 methylation must precede N2 methylation. Hypermethylation of the m7G cap of U snRNAs leads to their concentration in nuclear foci, their colocalization with coilin and the formation of canonical Cajal bodies (CBs). Plays a role in transcriptional regulation.</text>
</comment>
<evidence type="ECO:0000256" key="11">
    <source>
        <dbReference type="ARBA" id="ARBA00023163"/>
    </source>
</evidence>
<comment type="subcellular location">
    <subcellularLocation>
        <location evidence="2">Cytoplasm</location>
    </subcellularLocation>
    <subcellularLocation>
        <location evidence="1">Nucleus</location>
        <location evidence="1">Cajal body</location>
    </subcellularLocation>
    <subcellularLocation>
        <location evidence="3">Nucleus</location>
        <location evidence="3">Nucleolus</location>
    </subcellularLocation>
</comment>
<evidence type="ECO:0000256" key="4">
    <source>
        <dbReference type="ARBA" id="ARBA00018517"/>
    </source>
</evidence>
<dbReference type="SUPFAM" id="SSF53335">
    <property type="entry name" value="S-adenosyl-L-methionine-dependent methyltransferases"/>
    <property type="match status" value="1"/>
</dbReference>
<feature type="compositionally biased region" description="Low complexity" evidence="23">
    <location>
        <begin position="211"/>
        <end position="221"/>
    </location>
</feature>
<evidence type="ECO:0000256" key="15">
    <source>
        <dbReference type="ARBA" id="ARBA00048740"/>
    </source>
</evidence>
<evidence type="ECO:0000256" key="17">
    <source>
        <dbReference type="ARBA" id="ARBA00049075"/>
    </source>
</evidence>
<dbReference type="FunFam" id="3.40.50.150:FF:000066">
    <property type="entry name" value="Trimethylguanosine synthase 1"/>
    <property type="match status" value="1"/>
</dbReference>
<comment type="subunit">
    <text evidence="20">May form homooligomers. Interacts with CREBBP/CBP, EED/WAIT1, EP300/P300, NCOA6/PRIP, PPARBP/PBP and SMN.</text>
</comment>
<feature type="compositionally biased region" description="Low complexity" evidence="23">
    <location>
        <begin position="305"/>
        <end position="329"/>
    </location>
</feature>
<name>A0A9P6RFN4_9FUNG</name>
<dbReference type="PANTHER" id="PTHR14741:SF32">
    <property type="entry name" value="TRIMETHYLGUANOSINE SYNTHASE"/>
    <property type="match status" value="1"/>
</dbReference>
<evidence type="ECO:0000313" key="25">
    <source>
        <dbReference type="Proteomes" id="UP000823405"/>
    </source>
</evidence>
<organism evidence="24 25">
    <name type="scientific">Linnemannia gamsii</name>
    <dbReference type="NCBI Taxonomy" id="64522"/>
    <lineage>
        <taxon>Eukaryota</taxon>
        <taxon>Fungi</taxon>
        <taxon>Fungi incertae sedis</taxon>
        <taxon>Mucoromycota</taxon>
        <taxon>Mortierellomycotina</taxon>
        <taxon>Mortierellomycetes</taxon>
        <taxon>Mortierellales</taxon>
        <taxon>Mortierellaceae</taxon>
        <taxon>Linnemannia</taxon>
    </lineage>
</organism>
<keyword evidence="12" id="KW-0539">Nucleus</keyword>
<dbReference type="GO" id="GO:0005737">
    <property type="term" value="C:cytoplasm"/>
    <property type="evidence" value="ECO:0007669"/>
    <property type="project" value="UniProtKB-SubCell"/>
</dbReference>
<protein>
    <recommendedName>
        <fullName evidence="4">Trimethylguanosine synthase</fullName>
    </recommendedName>
    <alternativeName>
        <fullName evidence="18">Cap-specific guanine-N(2) methyltransferase</fullName>
    </alternativeName>
    <alternativeName>
        <fullName evidence="21">Nuclear receptor coactivator 6-interacting protein</fullName>
    </alternativeName>
    <alternativeName>
        <fullName evidence="22">PRIP-interacting protein with methyltransferase motif</fullName>
    </alternativeName>
</protein>
<evidence type="ECO:0000256" key="9">
    <source>
        <dbReference type="ARBA" id="ARBA00022691"/>
    </source>
</evidence>
<feature type="compositionally biased region" description="Polar residues" evidence="23">
    <location>
        <begin position="123"/>
        <end position="132"/>
    </location>
</feature>
<dbReference type="GO" id="GO:0071164">
    <property type="term" value="F:RNA cap trimethylguanosine synthase activity"/>
    <property type="evidence" value="ECO:0007669"/>
    <property type="project" value="TreeGrafter"/>
</dbReference>
<dbReference type="AlphaFoldDB" id="A0A9P6RFN4"/>
<comment type="similarity">
    <text evidence="13">Belongs to the methyltransferase superfamily. Trimethylguanosine synthase family.</text>
</comment>
<evidence type="ECO:0000256" key="20">
    <source>
        <dbReference type="ARBA" id="ARBA00064494"/>
    </source>
</evidence>
<comment type="catalytic activity">
    <reaction evidence="16">
        <text>a 5'-end (N(2),N(7)-dimethyl 5'-triphosphoguanosine)-ribonucleoside in snRNA + S-adenosyl-L-methionine = a 5'-end (N(2),N(2),N(7)-trimethyl 5'-triphosphoguanosine)-ribonucleoside in snRNA + S-adenosyl-L-homocysteine + H(+)</text>
        <dbReference type="Rhea" id="RHEA:78479"/>
        <dbReference type="Rhea" id="RHEA-COMP:19087"/>
        <dbReference type="Rhea" id="RHEA-COMP:19089"/>
        <dbReference type="ChEBI" id="CHEBI:15378"/>
        <dbReference type="ChEBI" id="CHEBI:57856"/>
        <dbReference type="ChEBI" id="CHEBI:59789"/>
        <dbReference type="ChEBI" id="CHEBI:167623"/>
        <dbReference type="ChEBI" id="CHEBI:172880"/>
    </reaction>
    <physiologicalReaction direction="left-to-right" evidence="16">
        <dbReference type="Rhea" id="RHEA:78480"/>
    </physiologicalReaction>
</comment>
<keyword evidence="8" id="KW-0808">Transferase</keyword>
<evidence type="ECO:0000256" key="7">
    <source>
        <dbReference type="ARBA" id="ARBA00022603"/>
    </source>
</evidence>
<evidence type="ECO:0000313" key="24">
    <source>
        <dbReference type="EMBL" id="KAG0317670.1"/>
    </source>
</evidence>
<keyword evidence="25" id="KW-1185">Reference proteome</keyword>
<proteinExistence type="inferred from homology"/>
<evidence type="ECO:0000256" key="2">
    <source>
        <dbReference type="ARBA" id="ARBA00004496"/>
    </source>
</evidence>
<feature type="compositionally biased region" description="Low complexity" evidence="23">
    <location>
        <begin position="11"/>
        <end position="23"/>
    </location>
</feature>
<comment type="catalytic activity">
    <reaction evidence="17">
        <text>a 5'-end (N(7)-methyl 5'-triphosphoguanosine)-ribonucleoside in snRNA + S-adenosyl-L-methionine = a 5'-end (N(2),N(7)-dimethyl 5'-triphosphoguanosine)-ribonucleoside in snRNA + S-adenosyl-L-homocysteine + H(+)</text>
        <dbReference type="Rhea" id="RHEA:78471"/>
        <dbReference type="Rhea" id="RHEA-COMP:19085"/>
        <dbReference type="Rhea" id="RHEA-COMP:19087"/>
        <dbReference type="ChEBI" id="CHEBI:15378"/>
        <dbReference type="ChEBI" id="CHEBI:57856"/>
        <dbReference type="ChEBI" id="CHEBI:59789"/>
        <dbReference type="ChEBI" id="CHEBI:156461"/>
        <dbReference type="ChEBI" id="CHEBI:172880"/>
    </reaction>
    <physiologicalReaction direction="left-to-right" evidence="17">
        <dbReference type="Rhea" id="RHEA:78472"/>
    </physiologicalReaction>
</comment>
<feature type="compositionally biased region" description="Low complexity" evidence="23">
    <location>
        <begin position="181"/>
        <end position="195"/>
    </location>
</feature>
<evidence type="ECO:0000256" key="18">
    <source>
        <dbReference type="ARBA" id="ARBA00049790"/>
    </source>
</evidence>
<evidence type="ECO:0000256" key="6">
    <source>
        <dbReference type="ARBA" id="ARBA00022553"/>
    </source>
</evidence>
<dbReference type="InterPro" id="IPR029063">
    <property type="entry name" value="SAM-dependent_MTases_sf"/>
</dbReference>
<keyword evidence="5" id="KW-0963">Cytoplasm</keyword>
<keyword evidence="7" id="KW-0489">Methyltransferase</keyword>
<sequence>MTKSKTKKRALAAARAAAATQSANSGQGQEHATIPTTTTMLKTKITASVATDEFGGLSAGQKKRMRKQRRRLEAEQQQQQQQQQQEEEEESYQVCTQDTEEEHAVTSTQGSKKKQRNQKNRLNQDTTASTSTRVAFSSTAAAGTMITKPKAPKSKATTFGFAASIASMMASFTNPIAKIKSSMSSSSLSSSSSSSTPTILATPTNQREASAESQSGSGSESLSDKDGEEAEEGNVGGEFPLLFKQIQSRERLDLSMMQPHIPKPSAKNKRRRDPNESNESGDSSEEDSKDQDQDKEKKKKKKADSSSSSSSSSDDSDSSSGSESASDSEAAADKNPKKRIKLDARQSYSQQQQSTVNAPSRKVRYTSASQLPKTMAKYWAQRYRYFSLYDQGIQMDQEGWYSVTPEKIAAHIAERCASDVIIDAFCGVGGNTIQFAMTCHRVIAIDIDPVRLNCARHNARIYGVEDRIEFICGDYMALLPRLKADVVFLSPPWGGPGYLAQDVFDIKRDIPMDGEHLFNETCKITKNIAYFLPRNSDPDQIGRLATNMPRTSKRLHHLTATSSSDDADMQEEEKDEEEEEPSCEIEKNVLNKVCKAWTAYFGDLAIAPEDDYYAEVGEDLDMPATKDRGIDYYCE</sequence>
<dbReference type="InterPro" id="IPR019012">
    <property type="entry name" value="RNA_cap_Gua-N2-MeTrfase"/>
</dbReference>
<evidence type="ECO:0000256" key="10">
    <source>
        <dbReference type="ARBA" id="ARBA00023015"/>
    </source>
</evidence>
<evidence type="ECO:0000256" key="8">
    <source>
        <dbReference type="ARBA" id="ARBA00022679"/>
    </source>
</evidence>
<evidence type="ECO:0000256" key="12">
    <source>
        <dbReference type="ARBA" id="ARBA00023242"/>
    </source>
</evidence>
<gene>
    <name evidence="24" type="primary">TGS1</name>
    <name evidence="24" type="ORF">BGZ97_005048</name>
</gene>
<keyword evidence="9" id="KW-0949">S-adenosyl-L-methionine</keyword>
<feature type="compositionally biased region" description="Basic residues" evidence="23">
    <location>
        <begin position="1"/>
        <end position="10"/>
    </location>
</feature>
<evidence type="ECO:0000256" key="16">
    <source>
        <dbReference type="ARBA" id="ARBA00048763"/>
    </source>
</evidence>
<evidence type="ECO:0000256" key="5">
    <source>
        <dbReference type="ARBA" id="ARBA00022490"/>
    </source>
</evidence>
<feature type="region of interest" description="Disordered" evidence="23">
    <location>
        <begin position="1"/>
        <end position="132"/>
    </location>
</feature>
<feature type="compositionally biased region" description="Low complexity" evidence="23">
    <location>
        <begin position="75"/>
        <end position="84"/>
    </location>
</feature>
<evidence type="ECO:0000256" key="3">
    <source>
        <dbReference type="ARBA" id="ARBA00004604"/>
    </source>
</evidence>
<evidence type="ECO:0000256" key="13">
    <source>
        <dbReference type="ARBA" id="ARBA00025783"/>
    </source>
</evidence>